<dbReference type="InterPro" id="IPR027843">
    <property type="entry name" value="DUF4440"/>
</dbReference>
<keyword evidence="1" id="KW-0732">Signal</keyword>
<proteinExistence type="predicted"/>
<dbReference type="InterPro" id="IPR032710">
    <property type="entry name" value="NTF2-like_dom_sf"/>
</dbReference>
<feature type="domain" description="DUF4440" evidence="2">
    <location>
        <begin position="31"/>
        <end position="135"/>
    </location>
</feature>
<comment type="caution">
    <text evidence="3">The sequence shown here is derived from an EMBL/GenBank/DDBJ whole genome shotgun (WGS) entry which is preliminary data.</text>
</comment>
<dbReference type="AlphaFoldDB" id="A0A4U6D6C0"/>
<evidence type="ECO:0000256" key="1">
    <source>
        <dbReference type="SAM" id="SignalP"/>
    </source>
</evidence>
<dbReference type="Proteomes" id="UP000304900">
    <property type="component" value="Unassembled WGS sequence"/>
</dbReference>
<reference evidence="3 4" key="1">
    <citation type="submission" date="2019-05" db="EMBL/GenBank/DDBJ databases">
        <title>Dyadobacter AR-3-8 sp. nov., isolated from arctic soil.</title>
        <authorList>
            <person name="Chaudhary D.K."/>
        </authorList>
    </citation>
    <scope>NUCLEOTIDE SEQUENCE [LARGE SCALE GENOMIC DNA]</scope>
    <source>
        <strain evidence="3 4">AR-3-8</strain>
    </source>
</reference>
<dbReference type="RefSeq" id="WP_137340354.1">
    <property type="nucleotide sequence ID" value="NZ_BSQH01000006.1"/>
</dbReference>
<accession>A0A4U6D6C0</accession>
<feature type="chain" id="PRO_5020701572" evidence="1">
    <location>
        <begin position="21"/>
        <end position="144"/>
    </location>
</feature>
<dbReference type="EMBL" id="SZVO01000005">
    <property type="protein sequence ID" value="TKT91985.1"/>
    <property type="molecule type" value="Genomic_DNA"/>
</dbReference>
<gene>
    <name evidence="3" type="ORF">FDK13_12650</name>
</gene>
<dbReference type="Gene3D" id="3.10.450.50">
    <property type="match status" value="1"/>
</dbReference>
<sequence length="144" mass="15848">MKRTFFVAAFFLLTSLSTFAQSADEKAVGDAVEKLRKAIIDADGATLTKLTSPLLSYGHSNGNLEDQKEFVRAITSGESHFTRIDLSDQTISISGDLAIVRHKLMGDTHNKGKDPAPVKLGVLYVWQKVKGNWLLLGRQAFKLL</sequence>
<dbReference type="SUPFAM" id="SSF54427">
    <property type="entry name" value="NTF2-like"/>
    <property type="match status" value="1"/>
</dbReference>
<keyword evidence="4" id="KW-1185">Reference proteome</keyword>
<protein>
    <submittedName>
        <fullName evidence="3">Nuclear transport factor 2 family protein</fullName>
    </submittedName>
</protein>
<dbReference type="Pfam" id="PF14534">
    <property type="entry name" value="DUF4440"/>
    <property type="match status" value="1"/>
</dbReference>
<evidence type="ECO:0000259" key="2">
    <source>
        <dbReference type="Pfam" id="PF14534"/>
    </source>
</evidence>
<evidence type="ECO:0000313" key="4">
    <source>
        <dbReference type="Proteomes" id="UP000304900"/>
    </source>
</evidence>
<evidence type="ECO:0000313" key="3">
    <source>
        <dbReference type="EMBL" id="TKT91985.1"/>
    </source>
</evidence>
<dbReference type="OrthoDB" id="5383110at2"/>
<feature type="signal peptide" evidence="1">
    <location>
        <begin position="1"/>
        <end position="20"/>
    </location>
</feature>
<organism evidence="3 4">
    <name type="scientific">Dyadobacter frigoris</name>
    <dbReference type="NCBI Taxonomy" id="2576211"/>
    <lineage>
        <taxon>Bacteria</taxon>
        <taxon>Pseudomonadati</taxon>
        <taxon>Bacteroidota</taxon>
        <taxon>Cytophagia</taxon>
        <taxon>Cytophagales</taxon>
        <taxon>Spirosomataceae</taxon>
        <taxon>Dyadobacter</taxon>
    </lineage>
</organism>
<name>A0A4U6D6C0_9BACT</name>